<protein>
    <submittedName>
        <fullName evidence="8">RagB/SusD family nutrient uptake outer membrane protein</fullName>
    </submittedName>
</protein>
<sequence length="632" mass="71227">MKTLYKFLIAGCLLTTIAGCKKNWLERTPQTIILEDQVWNDPKQILGLLANYYDRLPTDMGVDGNWRNMADYDDAMWSGYTGEDGRNNIISYAYSRWAYWDYTLIRDINLALESIEKYSVKLTDVQKKQFSGELRFIRAYVYFELVKRMGGVPLVTKQLIYDFSGDPSSLQQPRVKESDIYDFISSEMDAIREDLKNVDDKGTPSNSRANKFTALALKSRALLYAASIAKYNNLMASPISLPGGEVGIPASKATEYYTKSLEASKEIITSGAFALYKGNPANLGENFYEAVVRKSSNKEAIFVRDFLSAKNKRHAFSYDNIPLGIREDNLSSSCITPSLNLVESYEYLDGSNGALKTNLPDNSDFIYYNSPEDIFANKDARLYGTVILPGTSFKGRSVQIQAGVMKWNGTAYQTIEGSQLGATYSPPAFPDGDGKLLTGSSGPHRSIQEVTNSGFYLRKFVDAGAGTSTRGILSDTWWVWFRLGEIYLNAAEAAFELDQKVDAATWISALRERAGFAPNSVTSATITMDRIRNERRVELAFEDHRVWDLKRWRIADQVWNGQPNNPNATVYALYPYRIIRPGDAARDGKYVFVKLTAPRFRAPRFFQLGNYYSAIDQGIINNNPKIVRNPFH</sequence>
<dbReference type="InterPro" id="IPR033985">
    <property type="entry name" value="SusD-like_N"/>
</dbReference>
<dbReference type="EMBL" id="CP032157">
    <property type="protein sequence ID" value="AXY72519.1"/>
    <property type="molecule type" value="Genomic_DNA"/>
</dbReference>
<reference evidence="8 9" key="1">
    <citation type="submission" date="2018-09" db="EMBL/GenBank/DDBJ databases">
        <title>Genome sequencing of strain 6GH32-13.</title>
        <authorList>
            <person name="Weon H.-Y."/>
            <person name="Heo J."/>
            <person name="Kwon S.-W."/>
        </authorList>
    </citation>
    <scope>NUCLEOTIDE SEQUENCE [LARGE SCALE GENOMIC DNA]</scope>
    <source>
        <strain evidence="8 9">5GH32-13</strain>
    </source>
</reference>
<keyword evidence="3" id="KW-0732">Signal</keyword>
<evidence type="ECO:0000256" key="1">
    <source>
        <dbReference type="ARBA" id="ARBA00004442"/>
    </source>
</evidence>
<evidence type="ECO:0000313" key="8">
    <source>
        <dbReference type="EMBL" id="AXY72519.1"/>
    </source>
</evidence>
<comment type="similarity">
    <text evidence="2">Belongs to the SusD family.</text>
</comment>
<dbReference type="AlphaFoldDB" id="A0A3B7MH94"/>
<evidence type="ECO:0000256" key="2">
    <source>
        <dbReference type="ARBA" id="ARBA00006275"/>
    </source>
</evidence>
<evidence type="ECO:0000256" key="4">
    <source>
        <dbReference type="ARBA" id="ARBA00023136"/>
    </source>
</evidence>
<keyword evidence="5" id="KW-0998">Cell outer membrane</keyword>
<gene>
    <name evidence="8" type="ORF">D3H65_00345</name>
</gene>
<dbReference type="Proteomes" id="UP000263900">
    <property type="component" value="Chromosome"/>
</dbReference>
<name>A0A3B7MH94_9BACT</name>
<dbReference type="InterPro" id="IPR011990">
    <property type="entry name" value="TPR-like_helical_dom_sf"/>
</dbReference>
<proteinExistence type="inferred from homology"/>
<dbReference type="Gene3D" id="1.25.40.390">
    <property type="match status" value="1"/>
</dbReference>
<feature type="domain" description="SusD-like N-terminal" evidence="7">
    <location>
        <begin position="86"/>
        <end position="221"/>
    </location>
</feature>
<dbReference type="SUPFAM" id="SSF48452">
    <property type="entry name" value="TPR-like"/>
    <property type="match status" value="1"/>
</dbReference>
<feature type="domain" description="RagB/SusD" evidence="6">
    <location>
        <begin position="298"/>
        <end position="631"/>
    </location>
</feature>
<dbReference type="RefSeq" id="WP_119048357.1">
    <property type="nucleotide sequence ID" value="NZ_CP032157.1"/>
</dbReference>
<keyword evidence="4" id="KW-0472">Membrane</keyword>
<accession>A0A3B7MH94</accession>
<evidence type="ECO:0000259" key="7">
    <source>
        <dbReference type="Pfam" id="PF14322"/>
    </source>
</evidence>
<comment type="subcellular location">
    <subcellularLocation>
        <location evidence="1">Cell outer membrane</location>
    </subcellularLocation>
</comment>
<evidence type="ECO:0000259" key="6">
    <source>
        <dbReference type="Pfam" id="PF07980"/>
    </source>
</evidence>
<dbReference type="InterPro" id="IPR012944">
    <property type="entry name" value="SusD_RagB_dom"/>
</dbReference>
<dbReference type="GO" id="GO:0009279">
    <property type="term" value="C:cell outer membrane"/>
    <property type="evidence" value="ECO:0007669"/>
    <property type="project" value="UniProtKB-SubCell"/>
</dbReference>
<dbReference type="Pfam" id="PF07980">
    <property type="entry name" value="SusD_RagB"/>
    <property type="match status" value="1"/>
</dbReference>
<dbReference type="OrthoDB" id="5694214at2"/>
<keyword evidence="9" id="KW-1185">Reference proteome</keyword>
<dbReference type="Pfam" id="PF14322">
    <property type="entry name" value="SusD-like_3"/>
    <property type="match status" value="1"/>
</dbReference>
<evidence type="ECO:0000256" key="5">
    <source>
        <dbReference type="ARBA" id="ARBA00023237"/>
    </source>
</evidence>
<evidence type="ECO:0000313" key="9">
    <source>
        <dbReference type="Proteomes" id="UP000263900"/>
    </source>
</evidence>
<evidence type="ECO:0000256" key="3">
    <source>
        <dbReference type="ARBA" id="ARBA00022729"/>
    </source>
</evidence>
<dbReference type="PROSITE" id="PS51257">
    <property type="entry name" value="PROKAR_LIPOPROTEIN"/>
    <property type="match status" value="1"/>
</dbReference>
<dbReference type="KEGG" id="pseg:D3H65_00345"/>
<organism evidence="8 9">
    <name type="scientific">Paraflavitalea soli</name>
    <dbReference type="NCBI Taxonomy" id="2315862"/>
    <lineage>
        <taxon>Bacteria</taxon>
        <taxon>Pseudomonadati</taxon>
        <taxon>Bacteroidota</taxon>
        <taxon>Chitinophagia</taxon>
        <taxon>Chitinophagales</taxon>
        <taxon>Chitinophagaceae</taxon>
        <taxon>Paraflavitalea</taxon>
    </lineage>
</organism>